<reference evidence="6 8" key="1">
    <citation type="submission" date="2019-01" db="EMBL/GenBank/DDBJ databases">
        <title>Genome sequence of Bacillus glycinifermentans SRCM103574.</title>
        <authorList>
            <person name="Kong H.-J."/>
            <person name="Jeong S.-Y."/>
            <person name="Jeong D.-Y."/>
        </authorList>
    </citation>
    <scope>NUCLEOTIDE SEQUENCE [LARGE SCALE GENOMIC DNA]</scope>
    <source>
        <strain evidence="6 8">SRCM103574</strain>
    </source>
</reference>
<evidence type="ECO:0000259" key="5">
    <source>
        <dbReference type="PROSITE" id="PS51032"/>
    </source>
</evidence>
<evidence type="ECO:0000256" key="2">
    <source>
        <dbReference type="ARBA" id="ARBA00023125"/>
    </source>
</evidence>
<dbReference type="Proteomes" id="UP000288675">
    <property type="component" value="Chromosome"/>
</dbReference>
<feature type="domain" description="AP2/ERF" evidence="5">
    <location>
        <begin position="107"/>
        <end position="163"/>
    </location>
</feature>
<feature type="region of interest" description="Disordered" evidence="4">
    <location>
        <begin position="90"/>
        <end position="109"/>
    </location>
</feature>
<gene>
    <name evidence="6" type="ORF">EQZ20_07135</name>
    <name evidence="7" type="ORF">EQZ20_21095</name>
</gene>
<dbReference type="Pfam" id="PF00847">
    <property type="entry name" value="AP2"/>
    <property type="match status" value="1"/>
</dbReference>
<dbReference type="InterPro" id="IPR016177">
    <property type="entry name" value="DNA-bd_dom_sf"/>
</dbReference>
<accession>A0AAJ3YWQ4</accession>
<evidence type="ECO:0000313" key="7">
    <source>
        <dbReference type="EMBL" id="QAT67129.1"/>
    </source>
</evidence>
<dbReference type="GeneID" id="82855177"/>
<proteinExistence type="predicted"/>
<dbReference type="PROSITE" id="PS51032">
    <property type="entry name" value="AP2_ERF"/>
    <property type="match status" value="1"/>
</dbReference>
<dbReference type="GO" id="GO:0003700">
    <property type="term" value="F:DNA-binding transcription factor activity"/>
    <property type="evidence" value="ECO:0007669"/>
    <property type="project" value="InterPro"/>
</dbReference>
<dbReference type="InterPro" id="IPR003615">
    <property type="entry name" value="HNH_nuc"/>
</dbReference>
<sequence>MGAAEHQYKEIILTNGGVCLVDEEDFYYLSKFKWHKRKSDGYVARTVYDKGNFKTIRMHREILKPPPELVVDHINRDKLDNRRENLRIATRSQNTANSIKPSTNKSGYKGVHYRKDQRKWRACIRVNQKNISLGQYDDPEKAARAYNKAAVEYFGEYARLNELPKEDE</sequence>
<dbReference type="InterPro" id="IPR001471">
    <property type="entry name" value="AP2/ERF_dom"/>
</dbReference>
<dbReference type="GO" id="GO:0003677">
    <property type="term" value="F:DNA binding"/>
    <property type="evidence" value="ECO:0007669"/>
    <property type="project" value="UniProtKB-KW"/>
</dbReference>
<dbReference type="SUPFAM" id="SSF54171">
    <property type="entry name" value="DNA-binding domain"/>
    <property type="match status" value="1"/>
</dbReference>
<evidence type="ECO:0000256" key="4">
    <source>
        <dbReference type="SAM" id="MobiDB-lite"/>
    </source>
</evidence>
<dbReference type="SUPFAM" id="SSF54060">
    <property type="entry name" value="His-Me finger endonucleases"/>
    <property type="match status" value="1"/>
</dbReference>
<keyword evidence="2" id="KW-0238">DNA-binding</keyword>
<dbReference type="Pfam" id="PF13392">
    <property type="entry name" value="HNH_3"/>
    <property type="match status" value="1"/>
</dbReference>
<feature type="compositionally biased region" description="Polar residues" evidence="4">
    <location>
        <begin position="90"/>
        <end position="106"/>
    </location>
</feature>
<name>A0AAJ3YWQ4_9BACI</name>
<evidence type="ECO:0000256" key="3">
    <source>
        <dbReference type="ARBA" id="ARBA00023163"/>
    </source>
</evidence>
<evidence type="ECO:0000313" key="6">
    <source>
        <dbReference type="EMBL" id="QAT64697.1"/>
    </source>
</evidence>
<evidence type="ECO:0000313" key="8">
    <source>
        <dbReference type="Proteomes" id="UP000288675"/>
    </source>
</evidence>
<dbReference type="InterPro" id="IPR036955">
    <property type="entry name" value="AP2/ERF_dom_sf"/>
</dbReference>
<organism evidence="6 8">
    <name type="scientific">Bacillus glycinifermentans</name>
    <dbReference type="NCBI Taxonomy" id="1664069"/>
    <lineage>
        <taxon>Bacteria</taxon>
        <taxon>Bacillati</taxon>
        <taxon>Bacillota</taxon>
        <taxon>Bacilli</taxon>
        <taxon>Bacillales</taxon>
        <taxon>Bacillaceae</taxon>
        <taxon>Bacillus</taxon>
    </lineage>
</organism>
<dbReference type="Gene3D" id="3.90.75.20">
    <property type="match status" value="1"/>
</dbReference>
<dbReference type="SMART" id="SM00380">
    <property type="entry name" value="AP2"/>
    <property type="match status" value="1"/>
</dbReference>
<dbReference type="EMBL" id="CP035232">
    <property type="protein sequence ID" value="QAT64697.1"/>
    <property type="molecule type" value="Genomic_DNA"/>
</dbReference>
<keyword evidence="1" id="KW-0805">Transcription regulation</keyword>
<dbReference type="EMBL" id="CP035232">
    <property type="protein sequence ID" value="QAT67129.1"/>
    <property type="molecule type" value="Genomic_DNA"/>
</dbReference>
<keyword evidence="3" id="KW-0804">Transcription</keyword>
<dbReference type="Gene3D" id="3.30.730.10">
    <property type="entry name" value="AP2/ERF domain"/>
    <property type="match status" value="1"/>
</dbReference>
<protein>
    <submittedName>
        <fullName evidence="6">Fis family transcriptional regulator</fullName>
    </submittedName>
</protein>
<evidence type="ECO:0000256" key="1">
    <source>
        <dbReference type="ARBA" id="ARBA00023015"/>
    </source>
</evidence>
<dbReference type="AlphaFoldDB" id="A0AAJ3YWQ4"/>
<dbReference type="InterPro" id="IPR044925">
    <property type="entry name" value="His-Me_finger_sf"/>
</dbReference>
<dbReference type="RefSeq" id="WP_025810948.1">
    <property type="nucleotide sequence ID" value="NZ_CP035232.1"/>
</dbReference>